<organism evidence="2">
    <name type="scientific">hydrothermal vent metagenome</name>
    <dbReference type="NCBI Taxonomy" id="652676"/>
    <lineage>
        <taxon>unclassified sequences</taxon>
        <taxon>metagenomes</taxon>
        <taxon>ecological metagenomes</taxon>
    </lineage>
</organism>
<keyword evidence="1" id="KW-0812">Transmembrane</keyword>
<keyword evidence="1" id="KW-0472">Membrane</keyword>
<feature type="transmembrane region" description="Helical" evidence="1">
    <location>
        <begin position="24"/>
        <end position="42"/>
    </location>
</feature>
<protein>
    <submittedName>
        <fullName evidence="2">Uncharacterized protein</fullName>
    </submittedName>
</protein>
<dbReference type="EMBL" id="UOFA01000131">
    <property type="protein sequence ID" value="VAW44754.1"/>
    <property type="molecule type" value="Genomic_DNA"/>
</dbReference>
<dbReference type="InterPro" id="IPR046703">
    <property type="entry name" value="DUF6776"/>
</dbReference>
<evidence type="ECO:0000313" key="2">
    <source>
        <dbReference type="EMBL" id="VAW44754.1"/>
    </source>
</evidence>
<reference evidence="2" key="1">
    <citation type="submission" date="2018-06" db="EMBL/GenBank/DDBJ databases">
        <authorList>
            <person name="Zhirakovskaya E."/>
        </authorList>
    </citation>
    <scope>NUCLEOTIDE SEQUENCE</scope>
</reference>
<dbReference type="AlphaFoldDB" id="A0A3B0WMF5"/>
<accession>A0A3B0WMF5</accession>
<sequence>MDVKTPKYIIKQADDKPSFIKQHWVIFSLLGLAILTFLIGRYSHLDVLQAFKGQKQTWAEINQQLSETNDTNQKTISLLQTEANIKHQAIMELQRNISDMSEDNAALKADVAFYENLLGHKDGIKKLRVFELSAHRSDELVLLKLVLAQKLEKAQLIKGQITLQLKGIQSDQGEEIDLVEQFKLNNDYEFKYFQIKKYTISLPKGFNPTTLLVELQSKNKTVVTEQFQWSDIIDVSIAGSDNNVITTQN</sequence>
<dbReference type="Pfam" id="PF20567">
    <property type="entry name" value="DUF6776"/>
    <property type="match status" value="1"/>
</dbReference>
<name>A0A3B0WMF5_9ZZZZ</name>
<gene>
    <name evidence="2" type="ORF">MNBD_GAMMA02-890</name>
</gene>
<evidence type="ECO:0000256" key="1">
    <source>
        <dbReference type="SAM" id="Phobius"/>
    </source>
</evidence>
<proteinExistence type="predicted"/>
<keyword evidence="1" id="KW-1133">Transmembrane helix</keyword>